<evidence type="ECO:0000256" key="1">
    <source>
        <dbReference type="ARBA" id="ARBA00004141"/>
    </source>
</evidence>
<dbReference type="GO" id="GO:0005886">
    <property type="term" value="C:plasma membrane"/>
    <property type="evidence" value="ECO:0007669"/>
    <property type="project" value="TreeGrafter"/>
</dbReference>
<dbReference type="Ensembl" id="ENSACLT00000046788.1">
    <property type="protein sequence ID" value="ENSACLP00000079127.1"/>
    <property type="gene ID" value="ENSACLG00000039805.1"/>
</dbReference>
<keyword evidence="2 6" id="KW-0812">Transmembrane</keyword>
<organism evidence="9 10">
    <name type="scientific">Astatotilapia calliptera</name>
    <name type="common">Eastern happy</name>
    <name type="synonym">Chromis callipterus</name>
    <dbReference type="NCBI Taxonomy" id="8154"/>
    <lineage>
        <taxon>Eukaryota</taxon>
        <taxon>Metazoa</taxon>
        <taxon>Chordata</taxon>
        <taxon>Craniata</taxon>
        <taxon>Vertebrata</taxon>
        <taxon>Euteleostomi</taxon>
        <taxon>Actinopterygii</taxon>
        <taxon>Neopterygii</taxon>
        <taxon>Teleostei</taxon>
        <taxon>Neoteleostei</taxon>
        <taxon>Acanthomorphata</taxon>
        <taxon>Ovalentaria</taxon>
        <taxon>Cichlomorphae</taxon>
        <taxon>Cichliformes</taxon>
        <taxon>Cichlidae</taxon>
        <taxon>African cichlids</taxon>
        <taxon>Pseudocrenilabrinae</taxon>
        <taxon>Haplochromini</taxon>
        <taxon>Astatotilapia</taxon>
    </lineage>
</organism>
<reference evidence="9 10" key="1">
    <citation type="submission" date="2018-05" db="EMBL/GenBank/DDBJ databases">
        <authorList>
            <person name="Datahose"/>
        </authorList>
    </citation>
    <scope>NUCLEOTIDE SEQUENCE</scope>
</reference>
<dbReference type="Gene3D" id="2.60.220.50">
    <property type="match status" value="1"/>
</dbReference>
<name>A0AAX7VDH0_ASTCA</name>
<proteinExistence type="predicted"/>
<keyword evidence="5" id="KW-1015">Disulfide bond</keyword>
<keyword evidence="4 6" id="KW-0472">Membrane</keyword>
<evidence type="ECO:0000313" key="10">
    <source>
        <dbReference type="Proteomes" id="UP000265100"/>
    </source>
</evidence>
<dbReference type="GeneTree" id="ENSGT00940000154285"/>
<dbReference type="GO" id="GO:0007189">
    <property type="term" value="P:adenylate cyclase-activating G protein-coupled receptor signaling pathway"/>
    <property type="evidence" value="ECO:0007669"/>
    <property type="project" value="TreeGrafter"/>
</dbReference>
<dbReference type="InterPro" id="IPR000832">
    <property type="entry name" value="GPCR_2_secretin-like"/>
</dbReference>
<feature type="domain" description="GAIN-B" evidence="7">
    <location>
        <begin position="43"/>
        <end position="191"/>
    </location>
</feature>
<evidence type="ECO:0000256" key="6">
    <source>
        <dbReference type="SAM" id="Phobius"/>
    </source>
</evidence>
<keyword evidence="10" id="KW-1185">Reference proteome</keyword>
<evidence type="ECO:0000256" key="4">
    <source>
        <dbReference type="ARBA" id="ARBA00023136"/>
    </source>
</evidence>
<feature type="transmembrane region" description="Helical" evidence="6">
    <location>
        <begin position="271"/>
        <end position="294"/>
    </location>
</feature>
<reference evidence="9" key="3">
    <citation type="submission" date="2025-08" db="UniProtKB">
        <authorList>
            <consortium name="Ensembl"/>
        </authorList>
    </citation>
    <scope>IDENTIFICATION</scope>
</reference>
<evidence type="ECO:0000256" key="2">
    <source>
        <dbReference type="ARBA" id="ARBA00022692"/>
    </source>
</evidence>
<dbReference type="InterPro" id="IPR017981">
    <property type="entry name" value="GPCR_2-like_7TM"/>
</dbReference>
<dbReference type="Pfam" id="PF01825">
    <property type="entry name" value="GPS"/>
    <property type="match status" value="1"/>
</dbReference>
<feature type="domain" description="G-protein coupled receptors family 2 profile 2" evidence="8">
    <location>
        <begin position="199"/>
        <end position="451"/>
    </location>
</feature>
<feature type="transmembrane region" description="Helical" evidence="6">
    <location>
        <begin position="429"/>
        <end position="451"/>
    </location>
</feature>
<feature type="transmembrane region" description="Helical" evidence="6">
    <location>
        <begin position="235"/>
        <end position="251"/>
    </location>
</feature>
<evidence type="ECO:0000313" key="9">
    <source>
        <dbReference type="Ensembl" id="ENSACLP00000079127.1"/>
    </source>
</evidence>
<dbReference type="PROSITE" id="PS50261">
    <property type="entry name" value="G_PROTEIN_RECEP_F2_4"/>
    <property type="match status" value="1"/>
</dbReference>
<dbReference type="Proteomes" id="UP000265100">
    <property type="component" value="Chromosome 1"/>
</dbReference>
<accession>A0AAX7VDH0</accession>
<dbReference type="GO" id="GO:0004930">
    <property type="term" value="F:G protein-coupled receptor activity"/>
    <property type="evidence" value="ECO:0007669"/>
    <property type="project" value="InterPro"/>
</dbReference>
<dbReference type="InterPro" id="IPR057244">
    <property type="entry name" value="GAIN_B"/>
</dbReference>
<feature type="transmembrane region" description="Helical" evidence="6">
    <location>
        <begin position="400"/>
        <end position="423"/>
    </location>
</feature>
<dbReference type="PROSITE" id="PS50221">
    <property type="entry name" value="GAIN_B"/>
    <property type="match status" value="1"/>
</dbReference>
<protein>
    <recommendedName>
        <fullName evidence="11">Adhesion G protein-coupled receptor G3</fullName>
    </recommendedName>
</protein>
<dbReference type="InterPro" id="IPR046338">
    <property type="entry name" value="GAIN_dom_sf"/>
</dbReference>
<feature type="transmembrane region" description="Helical" evidence="6">
    <location>
        <begin position="358"/>
        <end position="380"/>
    </location>
</feature>
<dbReference type="PANTHER" id="PTHR12011">
    <property type="entry name" value="ADHESION G-PROTEIN COUPLED RECEPTOR"/>
    <property type="match status" value="1"/>
</dbReference>
<evidence type="ECO:0008006" key="11">
    <source>
        <dbReference type="Google" id="ProtNLM"/>
    </source>
</evidence>
<reference evidence="9" key="4">
    <citation type="submission" date="2025-09" db="UniProtKB">
        <authorList>
            <consortium name="Ensembl"/>
        </authorList>
    </citation>
    <scope>IDENTIFICATION</scope>
</reference>
<dbReference type="Gene3D" id="1.20.1070.10">
    <property type="entry name" value="Rhodopsin 7-helix transmembrane proteins"/>
    <property type="match status" value="1"/>
</dbReference>
<sequence>MLYENWVSGQGSCETMCNITSNIGRNHTECCMDYTDKVLRTGNRTDAMTAIRTLESVLERTEVNVSMQVCVKTFVALLHKPNDTFGGLKIYADDTQSIFESPHEVYDQRLVGLSVQNKEISGLQERINITMEFTKKIDETQKPSCHFLNYSTCNFSEDGCLTHWTRGQTNITCSCNHLTYFGVLIIPDPSITKKDQEILTHITVIGCSISLFALVIAILLFITNRKLRQDVSMKVHINLVIALMLLNLHFLPSQAAAAGSSSGLCLYMALLLHYSLLATFSWMALEGFHLYLLLVKVFNIYVKKYLLKLSVVGWGVPAVIVSVVVIIDRKFYGQVALETSNSTICYITNSYVKIWTTVVLFSLVFLFNVIMFGVTIRRVLILHHTREFGQNNLEKAKKDICSLAGVMTLLGITWGLVFFSFGLLTTPVLYLFCILNSLQGFFIFLWFVMSLRKAKTLATKMSSETRSTNS</sequence>
<evidence type="ECO:0000259" key="7">
    <source>
        <dbReference type="PROSITE" id="PS50221"/>
    </source>
</evidence>
<dbReference type="SMART" id="SM00303">
    <property type="entry name" value="GPS"/>
    <property type="match status" value="1"/>
</dbReference>
<feature type="transmembrane region" description="Helical" evidence="6">
    <location>
        <begin position="306"/>
        <end position="327"/>
    </location>
</feature>
<feature type="transmembrane region" description="Helical" evidence="6">
    <location>
        <begin position="198"/>
        <end position="223"/>
    </location>
</feature>
<dbReference type="GO" id="GO:0007166">
    <property type="term" value="P:cell surface receptor signaling pathway"/>
    <property type="evidence" value="ECO:0007669"/>
    <property type="project" value="InterPro"/>
</dbReference>
<reference evidence="10" key="2">
    <citation type="submission" date="2023-03" db="EMBL/GenBank/DDBJ databases">
        <authorList>
            <consortium name="Wellcome Sanger Institute Data Sharing"/>
        </authorList>
    </citation>
    <scope>NUCLEOTIDE SEQUENCE [LARGE SCALE GENOMIC DNA]</scope>
</reference>
<comment type="subcellular location">
    <subcellularLocation>
        <location evidence="1">Membrane</location>
        <topology evidence="1">Multi-pass membrane protein</topology>
    </subcellularLocation>
</comment>
<evidence type="ECO:0000259" key="8">
    <source>
        <dbReference type="PROSITE" id="PS50261"/>
    </source>
</evidence>
<evidence type="ECO:0000256" key="5">
    <source>
        <dbReference type="ARBA" id="ARBA00023157"/>
    </source>
</evidence>
<evidence type="ECO:0000256" key="3">
    <source>
        <dbReference type="ARBA" id="ARBA00022989"/>
    </source>
</evidence>
<dbReference type="PANTHER" id="PTHR12011:SF326">
    <property type="entry name" value="ADHESION G-PROTEIN COUPLED RECEPTOR G5"/>
    <property type="match status" value="1"/>
</dbReference>
<dbReference type="InterPro" id="IPR000203">
    <property type="entry name" value="GPS"/>
</dbReference>
<dbReference type="Pfam" id="PF00002">
    <property type="entry name" value="7tm_2"/>
    <property type="match status" value="1"/>
</dbReference>
<keyword evidence="3 6" id="KW-1133">Transmembrane helix</keyword>
<dbReference type="AlphaFoldDB" id="A0AAX7VDH0"/>
<dbReference type="PRINTS" id="PR00249">
    <property type="entry name" value="GPCRSECRETIN"/>
</dbReference>
<gene>
    <name evidence="9" type="primary">ADGRG3</name>
</gene>